<sequence>MRALFKGDLGMLFLLPFFLDVVTSYIFQHVKRGDLLEVKVMAHKDLTTIIRVMTYLSNPPRKYNDIEIIGHLRQEDTEPHPDCLENGKWAIKTLLCVEVLTAIESEEYLLVGTLGITTGSGLRFPLGKYTKEHVPRVIELMSSGKVATYSQALARLKTFNNPRSIKHMCSKLGIDLFKYSSLTDTL</sequence>
<proteinExistence type="predicted"/>
<protein>
    <submittedName>
        <fullName evidence="1">Uncharacterized protein</fullName>
    </submittedName>
</protein>
<reference evidence="1 2" key="1">
    <citation type="submission" date="2023-11" db="EMBL/GenBank/DDBJ databases">
        <title>Halocaridina rubra genome assembly.</title>
        <authorList>
            <person name="Smith C."/>
        </authorList>
    </citation>
    <scope>NUCLEOTIDE SEQUENCE [LARGE SCALE GENOMIC DNA]</scope>
    <source>
        <strain evidence="1">EP-1</strain>
        <tissue evidence="1">Whole</tissue>
    </source>
</reference>
<evidence type="ECO:0000313" key="2">
    <source>
        <dbReference type="Proteomes" id="UP001381693"/>
    </source>
</evidence>
<accession>A0AAN8WSB5</accession>
<feature type="non-terminal residue" evidence="1">
    <location>
        <position position="186"/>
    </location>
</feature>
<evidence type="ECO:0000313" key="1">
    <source>
        <dbReference type="EMBL" id="KAK7071370.1"/>
    </source>
</evidence>
<keyword evidence="2" id="KW-1185">Reference proteome</keyword>
<name>A0AAN8WSB5_HALRR</name>
<dbReference type="Proteomes" id="UP001381693">
    <property type="component" value="Unassembled WGS sequence"/>
</dbReference>
<dbReference type="AlphaFoldDB" id="A0AAN8WSB5"/>
<dbReference type="EMBL" id="JAXCGZ010014937">
    <property type="protein sequence ID" value="KAK7071370.1"/>
    <property type="molecule type" value="Genomic_DNA"/>
</dbReference>
<organism evidence="1 2">
    <name type="scientific">Halocaridina rubra</name>
    <name type="common">Hawaiian red shrimp</name>
    <dbReference type="NCBI Taxonomy" id="373956"/>
    <lineage>
        <taxon>Eukaryota</taxon>
        <taxon>Metazoa</taxon>
        <taxon>Ecdysozoa</taxon>
        <taxon>Arthropoda</taxon>
        <taxon>Crustacea</taxon>
        <taxon>Multicrustacea</taxon>
        <taxon>Malacostraca</taxon>
        <taxon>Eumalacostraca</taxon>
        <taxon>Eucarida</taxon>
        <taxon>Decapoda</taxon>
        <taxon>Pleocyemata</taxon>
        <taxon>Caridea</taxon>
        <taxon>Atyoidea</taxon>
        <taxon>Atyidae</taxon>
        <taxon>Halocaridina</taxon>
    </lineage>
</organism>
<gene>
    <name evidence="1" type="ORF">SK128_024359</name>
</gene>
<comment type="caution">
    <text evidence="1">The sequence shown here is derived from an EMBL/GenBank/DDBJ whole genome shotgun (WGS) entry which is preliminary data.</text>
</comment>